<dbReference type="InterPro" id="IPR011009">
    <property type="entry name" value="Kinase-like_dom_sf"/>
</dbReference>
<evidence type="ECO:0000259" key="4">
    <source>
        <dbReference type="PROSITE" id="PS50011"/>
    </source>
</evidence>
<feature type="region of interest" description="Disordered" evidence="3">
    <location>
        <begin position="1"/>
        <end position="26"/>
    </location>
</feature>
<dbReference type="InterPro" id="IPR051681">
    <property type="entry name" value="Ser/Thr_Kinases-Pseudokinases"/>
</dbReference>
<protein>
    <submittedName>
        <fullName evidence="5">2347_t:CDS:1</fullName>
    </submittedName>
</protein>
<dbReference type="SUPFAM" id="SSF56112">
    <property type="entry name" value="Protein kinase-like (PK-like)"/>
    <property type="match status" value="1"/>
</dbReference>
<dbReference type="InterPro" id="IPR008266">
    <property type="entry name" value="Tyr_kinase_AS"/>
</dbReference>
<dbReference type="InterPro" id="IPR059179">
    <property type="entry name" value="MLKL-like_MCAfunc"/>
</dbReference>
<keyword evidence="1" id="KW-0547">Nucleotide-binding</keyword>
<dbReference type="PROSITE" id="PS50011">
    <property type="entry name" value="PROTEIN_KINASE_DOM"/>
    <property type="match status" value="1"/>
</dbReference>
<feature type="domain" description="Protein kinase" evidence="4">
    <location>
        <begin position="243"/>
        <end position="566"/>
    </location>
</feature>
<proteinExistence type="predicted"/>
<dbReference type="InterPro" id="IPR011990">
    <property type="entry name" value="TPR-like_helical_dom_sf"/>
</dbReference>
<dbReference type="PANTHER" id="PTHR44329:SF298">
    <property type="entry name" value="MIXED LINEAGE KINASE DOMAIN-LIKE PROTEIN"/>
    <property type="match status" value="1"/>
</dbReference>
<dbReference type="PANTHER" id="PTHR44329">
    <property type="entry name" value="SERINE/THREONINE-PROTEIN KINASE TNNI3K-RELATED"/>
    <property type="match status" value="1"/>
</dbReference>
<evidence type="ECO:0000256" key="1">
    <source>
        <dbReference type="ARBA" id="ARBA00022741"/>
    </source>
</evidence>
<dbReference type="Gene3D" id="1.10.510.10">
    <property type="entry name" value="Transferase(Phosphotransferase) domain 1"/>
    <property type="match status" value="1"/>
</dbReference>
<name>A0A9W4SJV0_9GLOM</name>
<dbReference type="InterPro" id="IPR000719">
    <property type="entry name" value="Prot_kinase_dom"/>
</dbReference>
<dbReference type="EMBL" id="CAMKVN010000779">
    <property type="protein sequence ID" value="CAI2171076.1"/>
    <property type="molecule type" value="Genomic_DNA"/>
</dbReference>
<evidence type="ECO:0000313" key="6">
    <source>
        <dbReference type="Proteomes" id="UP001153678"/>
    </source>
</evidence>
<accession>A0A9W4SJV0</accession>
<dbReference type="SMART" id="SM00671">
    <property type="entry name" value="SEL1"/>
    <property type="match status" value="2"/>
</dbReference>
<dbReference type="OrthoDB" id="2314769at2759"/>
<dbReference type="GO" id="GO:0097527">
    <property type="term" value="P:necroptotic signaling pathway"/>
    <property type="evidence" value="ECO:0007669"/>
    <property type="project" value="TreeGrafter"/>
</dbReference>
<organism evidence="5 6">
    <name type="scientific">Funneliformis geosporum</name>
    <dbReference type="NCBI Taxonomy" id="1117311"/>
    <lineage>
        <taxon>Eukaryota</taxon>
        <taxon>Fungi</taxon>
        <taxon>Fungi incertae sedis</taxon>
        <taxon>Mucoromycota</taxon>
        <taxon>Glomeromycotina</taxon>
        <taxon>Glomeromycetes</taxon>
        <taxon>Glomerales</taxon>
        <taxon>Glomeraceae</taxon>
        <taxon>Funneliformis</taxon>
    </lineage>
</organism>
<dbReference type="InterPro" id="IPR036537">
    <property type="entry name" value="Adaptor_Cbl_N_dom_sf"/>
</dbReference>
<evidence type="ECO:0000256" key="2">
    <source>
        <dbReference type="ARBA" id="ARBA00022840"/>
    </source>
</evidence>
<comment type="caution">
    <text evidence="5">The sequence shown here is derived from an EMBL/GenBank/DDBJ whole genome shotgun (WGS) entry which is preliminary data.</text>
</comment>
<dbReference type="Proteomes" id="UP001153678">
    <property type="component" value="Unassembled WGS sequence"/>
</dbReference>
<sequence length="759" mass="85941">SDLKDEKTSINAQDLKVPTETTTTVPDLKLNGSNASNSDAQNLQAPAFNVKLTPGSNDPITPEASIVDITIYETNLDAGSYITGGIDVISSAMVPFASFLPLITEVTQVFNEIIKIYQSAEHNKKICGILLDRVQIADTAVRNLKNRRDENVDFFSANNLINLQNLVYVVGKIRKLVEDISKLTGLAKYIQAKNLEKTVQELSSEFDSTINVLQFSLTVDFTINADKAAKDNEIIKSDIKEFYQYLEDIGSGVTDGNKMISTILKQLYELNKTLTEPRLSEKQANTEGFRSELIKFSDFEEENLEVADRNSNQAEKDNFRKQVTILKKLESCRCIIQFFGLTANDDKFFLVTEWADNGNLREFYKQHGKLKVKLKLSFALDIAKGLNFLSSASIVHRDIRAENILITDRKLAKISNFKSSRAITDGTSNQAATLEAVRYCAPEKLEKGKTYKYDTKCEVYSFGILLWEIAEEKIPYEKYGNDIIVITELVCTKKFRESFSLGTTLPKEYQDLAKKGIYMSYICFIQQTYLAFILTSANLHLYLAVDHDHNFRPQFSKIFTILQELYKKDVRHTPSHSPKITPTNSETLENDINFSERLMSVDEAAKQHKLTNGDRELAYKCFEANAKLNDMKAKYFKAYYIQQSLVRLDMDQPTKDKLVADLYKEVADSGDPEAQLRYGNCLFKGVGVKKDLKKAAEYFTKAAESGQVVGMYNAATLYFSDNSGLKNEVLGEKYMRLAAYKQHKQAIDYYNNKGLPLVI</sequence>
<dbReference type="GO" id="GO:0007166">
    <property type="term" value="P:cell surface receptor signaling pathway"/>
    <property type="evidence" value="ECO:0007669"/>
    <property type="project" value="InterPro"/>
</dbReference>
<dbReference type="SUPFAM" id="SSF81901">
    <property type="entry name" value="HCP-like"/>
    <property type="match status" value="1"/>
</dbReference>
<reference evidence="5" key="1">
    <citation type="submission" date="2022-08" db="EMBL/GenBank/DDBJ databases">
        <authorList>
            <person name="Kallberg Y."/>
            <person name="Tangrot J."/>
            <person name="Rosling A."/>
        </authorList>
    </citation>
    <scope>NUCLEOTIDE SEQUENCE</scope>
    <source>
        <strain evidence="5">Wild A</strain>
    </source>
</reference>
<keyword evidence="6" id="KW-1185">Reference proteome</keyword>
<feature type="non-terminal residue" evidence="5">
    <location>
        <position position="1"/>
    </location>
</feature>
<dbReference type="GO" id="GO:0004713">
    <property type="term" value="F:protein tyrosine kinase activity"/>
    <property type="evidence" value="ECO:0007669"/>
    <property type="project" value="InterPro"/>
</dbReference>
<dbReference type="Gene3D" id="1.25.40.10">
    <property type="entry name" value="Tetratricopeptide repeat domain"/>
    <property type="match status" value="1"/>
</dbReference>
<dbReference type="InterPro" id="IPR020635">
    <property type="entry name" value="Tyr_kinase_cat_dom"/>
</dbReference>
<evidence type="ECO:0000313" key="5">
    <source>
        <dbReference type="EMBL" id="CAI2171076.1"/>
    </source>
</evidence>
<dbReference type="Gene3D" id="1.20.930.20">
    <property type="entry name" value="Adaptor protein Cbl, N-terminal domain"/>
    <property type="match status" value="1"/>
</dbReference>
<dbReference type="InterPro" id="IPR001245">
    <property type="entry name" value="Ser-Thr/Tyr_kinase_cat_dom"/>
</dbReference>
<dbReference type="Pfam" id="PF08238">
    <property type="entry name" value="Sel1"/>
    <property type="match status" value="2"/>
</dbReference>
<dbReference type="InterPro" id="IPR006597">
    <property type="entry name" value="Sel1-like"/>
</dbReference>
<dbReference type="Pfam" id="PF07714">
    <property type="entry name" value="PK_Tyr_Ser-Thr"/>
    <property type="match status" value="1"/>
</dbReference>
<dbReference type="CDD" id="cd21037">
    <property type="entry name" value="MLKL_NTD"/>
    <property type="match status" value="1"/>
</dbReference>
<evidence type="ECO:0000256" key="3">
    <source>
        <dbReference type="SAM" id="MobiDB-lite"/>
    </source>
</evidence>
<dbReference type="GO" id="GO:0005524">
    <property type="term" value="F:ATP binding"/>
    <property type="evidence" value="ECO:0007669"/>
    <property type="project" value="UniProtKB-KW"/>
</dbReference>
<dbReference type="SMART" id="SM00219">
    <property type="entry name" value="TyrKc"/>
    <property type="match status" value="1"/>
</dbReference>
<dbReference type="AlphaFoldDB" id="A0A9W4SJV0"/>
<dbReference type="PROSITE" id="PS00109">
    <property type="entry name" value="PROTEIN_KINASE_TYR"/>
    <property type="match status" value="1"/>
</dbReference>
<gene>
    <name evidence="5" type="ORF">FWILDA_LOCUS4901</name>
</gene>
<keyword evidence="2" id="KW-0067">ATP-binding</keyword>